<name>A0ABX1DKY2_9HYPH</name>
<dbReference type="SUPFAM" id="SSF52833">
    <property type="entry name" value="Thioredoxin-like"/>
    <property type="match status" value="1"/>
</dbReference>
<dbReference type="PROSITE" id="PS51352">
    <property type="entry name" value="THIOREDOXIN_2"/>
    <property type="match status" value="1"/>
</dbReference>
<comment type="caution">
    <text evidence="6">The sequence shown here is derived from an EMBL/GenBank/DDBJ whole genome shotgun (WGS) entry which is preliminary data.</text>
</comment>
<dbReference type="Proteomes" id="UP000704467">
    <property type="component" value="Unassembled WGS sequence"/>
</dbReference>
<evidence type="ECO:0000256" key="1">
    <source>
        <dbReference type="ARBA" id="ARBA00004196"/>
    </source>
</evidence>
<feature type="transmembrane region" description="Helical" evidence="4">
    <location>
        <begin position="15"/>
        <end position="34"/>
    </location>
</feature>
<keyword evidence="4" id="KW-0812">Transmembrane</keyword>
<evidence type="ECO:0000259" key="5">
    <source>
        <dbReference type="PROSITE" id="PS51352"/>
    </source>
</evidence>
<comment type="subcellular location">
    <subcellularLocation>
        <location evidence="1">Cell envelope</location>
    </subcellularLocation>
</comment>
<keyword evidence="3" id="KW-0676">Redox-active center</keyword>
<gene>
    <name evidence="6" type="ORF">HED55_10715</name>
</gene>
<dbReference type="PANTHER" id="PTHR42852:SF13">
    <property type="entry name" value="PROTEIN DIPZ"/>
    <property type="match status" value="1"/>
</dbReference>
<dbReference type="NCBIfam" id="NF047696">
    <property type="entry name" value="ThlDiSintTplARhiz"/>
    <property type="match status" value="1"/>
</dbReference>
<proteinExistence type="predicted"/>
<dbReference type="InterPro" id="IPR050553">
    <property type="entry name" value="Thioredoxin_ResA/DsbE_sf"/>
</dbReference>
<evidence type="ECO:0000256" key="2">
    <source>
        <dbReference type="ARBA" id="ARBA00022748"/>
    </source>
</evidence>
<keyword evidence="7" id="KW-1185">Reference proteome</keyword>
<dbReference type="InterPro" id="IPR013766">
    <property type="entry name" value="Thioredoxin_domain"/>
</dbReference>
<reference evidence="6 7" key="1">
    <citation type="submission" date="2020-03" db="EMBL/GenBank/DDBJ databases">
        <title>Whole genome sequencing of clinical and environmental type strains of Ochrobactrum.</title>
        <authorList>
            <person name="Dharne M."/>
        </authorList>
    </citation>
    <scope>NUCLEOTIDE SEQUENCE [LARGE SCALE GENOMIC DNA]</scope>
    <source>
        <strain evidence="6 7">CIP 109452</strain>
    </source>
</reference>
<protein>
    <submittedName>
        <fullName evidence="6">TlpA family protein disulfide reductase</fullName>
    </submittedName>
</protein>
<evidence type="ECO:0000256" key="3">
    <source>
        <dbReference type="ARBA" id="ARBA00023284"/>
    </source>
</evidence>
<dbReference type="PANTHER" id="PTHR42852">
    <property type="entry name" value="THIOL:DISULFIDE INTERCHANGE PROTEIN DSBE"/>
    <property type="match status" value="1"/>
</dbReference>
<evidence type="ECO:0000256" key="4">
    <source>
        <dbReference type="SAM" id="Phobius"/>
    </source>
</evidence>
<dbReference type="PROSITE" id="PS00194">
    <property type="entry name" value="THIOREDOXIN_1"/>
    <property type="match status" value="1"/>
</dbReference>
<dbReference type="InterPro" id="IPR017937">
    <property type="entry name" value="Thioredoxin_CS"/>
</dbReference>
<accession>A0ABX1DKY2</accession>
<feature type="domain" description="Thioredoxin" evidence="5">
    <location>
        <begin position="79"/>
        <end position="227"/>
    </location>
</feature>
<dbReference type="EMBL" id="JAAVLN010000001">
    <property type="protein sequence ID" value="NKC03615.1"/>
    <property type="molecule type" value="Genomic_DNA"/>
</dbReference>
<evidence type="ECO:0000313" key="6">
    <source>
        <dbReference type="EMBL" id="NKC03615.1"/>
    </source>
</evidence>
<keyword evidence="4" id="KW-0472">Membrane</keyword>
<keyword evidence="4" id="KW-1133">Transmembrane helix</keyword>
<dbReference type="InterPro" id="IPR013740">
    <property type="entry name" value="Redoxin"/>
</dbReference>
<evidence type="ECO:0000313" key="7">
    <source>
        <dbReference type="Proteomes" id="UP000704467"/>
    </source>
</evidence>
<organism evidence="6 7">
    <name type="scientific">Brucella haematophila</name>
    <dbReference type="NCBI Taxonomy" id="419474"/>
    <lineage>
        <taxon>Bacteria</taxon>
        <taxon>Pseudomonadati</taxon>
        <taxon>Pseudomonadota</taxon>
        <taxon>Alphaproteobacteria</taxon>
        <taxon>Hyphomicrobiales</taxon>
        <taxon>Brucellaceae</taxon>
        <taxon>Brucella/Ochrobactrum group</taxon>
        <taxon>Brucella</taxon>
    </lineage>
</organism>
<dbReference type="InterPro" id="IPR036249">
    <property type="entry name" value="Thioredoxin-like_sf"/>
</dbReference>
<dbReference type="Pfam" id="PF08534">
    <property type="entry name" value="Redoxin"/>
    <property type="match status" value="1"/>
</dbReference>
<sequence>MAEDNEKAKSGNRKIVLLAALAGVIAGIGAVYVMERPSGNVVAANVSAENDEASAQCALKADSLKGLDAAATGGVAAMRPAEKPISVAHLAFTGPDGKQMTLGDYKGKTLLVNLWATWCAPCREEMPALDKLQAEKGGKDFDVVAINIDTGSDDKPKGFLNEIGIKNLTLHRDATMASFNELKRKNLAFGLPVTLLVDKEGCQIASMNGPAPWEGPDAVKLIEAAQKLFRACTDPNESDRRSKFFV</sequence>
<dbReference type="Gene3D" id="3.40.30.10">
    <property type="entry name" value="Glutaredoxin"/>
    <property type="match status" value="1"/>
</dbReference>
<keyword evidence="2" id="KW-0201">Cytochrome c-type biogenesis</keyword>
<dbReference type="CDD" id="cd02966">
    <property type="entry name" value="TlpA_like_family"/>
    <property type="match status" value="1"/>
</dbReference>